<gene>
    <name evidence="1" type="ORF">HXX76_010571</name>
</gene>
<dbReference type="AlphaFoldDB" id="A0A835SM92"/>
<sequence length="189" mass="20090">MAGNSLFESLALSQADADCYSDIDLPSHLSPPASEAGSSLLLWRAESKGDAKTRARLARERSKAAQRSRKRLAAILKSQLVFSRGLAGTGGASPVSVVVRDLDMDSFEDILGPQLLAKAVVSPKQASLDLSAPEDQAALFGRPPYREMRGAGGFGFVGCRLQLASLELVYSRESRTLVVNGVCALVRAL</sequence>
<reference evidence="1" key="1">
    <citation type="journal article" date="2020" name="bioRxiv">
        <title>Comparative genomics of Chlamydomonas.</title>
        <authorList>
            <person name="Craig R.J."/>
            <person name="Hasan A.R."/>
            <person name="Ness R.W."/>
            <person name="Keightley P.D."/>
        </authorList>
    </citation>
    <scope>NUCLEOTIDE SEQUENCE</scope>
    <source>
        <strain evidence="1">SAG 7.73</strain>
    </source>
</reference>
<dbReference type="OrthoDB" id="10300625at2759"/>
<evidence type="ECO:0000313" key="1">
    <source>
        <dbReference type="EMBL" id="KAG2429787.1"/>
    </source>
</evidence>
<keyword evidence="2" id="KW-1185">Reference proteome</keyword>
<evidence type="ECO:0000313" key="2">
    <source>
        <dbReference type="Proteomes" id="UP000650467"/>
    </source>
</evidence>
<dbReference type="Proteomes" id="UP000650467">
    <property type="component" value="Unassembled WGS sequence"/>
</dbReference>
<name>A0A835SM92_CHLIN</name>
<protein>
    <submittedName>
        <fullName evidence="1">Uncharacterized protein</fullName>
    </submittedName>
</protein>
<accession>A0A835SM92</accession>
<proteinExistence type="predicted"/>
<organism evidence="1 2">
    <name type="scientific">Chlamydomonas incerta</name>
    <dbReference type="NCBI Taxonomy" id="51695"/>
    <lineage>
        <taxon>Eukaryota</taxon>
        <taxon>Viridiplantae</taxon>
        <taxon>Chlorophyta</taxon>
        <taxon>core chlorophytes</taxon>
        <taxon>Chlorophyceae</taxon>
        <taxon>CS clade</taxon>
        <taxon>Chlamydomonadales</taxon>
        <taxon>Chlamydomonadaceae</taxon>
        <taxon>Chlamydomonas</taxon>
    </lineage>
</organism>
<dbReference type="EMBL" id="JAEHOC010000029">
    <property type="protein sequence ID" value="KAG2429787.1"/>
    <property type="molecule type" value="Genomic_DNA"/>
</dbReference>
<comment type="caution">
    <text evidence="1">The sequence shown here is derived from an EMBL/GenBank/DDBJ whole genome shotgun (WGS) entry which is preliminary data.</text>
</comment>